<evidence type="ECO:0000313" key="2">
    <source>
        <dbReference type="EMBL" id="CAG9279352.1"/>
    </source>
</evidence>
<dbReference type="InterPro" id="IPR013785">
    <property type="entry name" value="Aldolase_TIM"/>
</dbReference>
<keyword evidence="1" id="KW-0704">Schiff base</keyword>
<dbReference type="SUPFAM" id="SSF51569">
    <property type="entry name" value="Aldolase"/>
    <property type="match status" value="1"/>
</dbReference>
<dbReference type="Gene3D" id="3.20.20.70">
    <property type="entry name" value="Aldolase class I"/>
    <property type="match status" value="1"/>
</dbReference>
<dbReference type="GO" id="GO:0005975">
    <property type="term" value="P:carbohydrate metabolic process"/>
    <property type="evidence" value="ECO:0007669"/>
    <property type="project" value="InterPro"/>
</dbReference>
<evidence type="ECO:0000256" key="1">
    <source>
        <dbReference type="ARBA" id="ARBA00023270"/>
    </source>
</evidence>
<dbReference type="EMBL" id="OU594952">
    <property type="protein sequence ID" value="CAG9279352.1"/>
    <property type="molecule type" value="Genomic_DNA"/>
</dbReference>
<dbReference type="PANTHER" id="PTHR10683:SF40">
    <property type="entry name" value="FRUCTOSE-6-PHOSPHATE ALDOLASE 1-RELATED"/>
    <property type="match status" value="1"/>
</dbReference>
<evidence type="ECO:0008006" key="3">
    <source>
        <dbReference type="Google" id="ProtNLM"/>
    </source>
</evidence>
<proteinExistence type="predicted"/>
<protein>
    <recommendedName>
        <fullName evidence="3">Transaldolase</fullName>
    </recommendedName>
</protein>
<dbReference type="Proteomes" id="UP000836788">
    <property type="component" value="Chromosome 11"/>
</dbReference>
<name>A0A8J9SGQ8_PHATR</name>
<dbReference type="PROSITE" id="PS01054">
    <property type="entry name" value="TRANSALDOLASE_1"/>
    <property type="match status" value="1"/>
</dbReference>
<sequence>MAISRSRRRSNGLGIVLVWTIFISAVWGWTPPLRGSSRLFLDSADPNVWNEILPTGMFYGITTNPTLLERSNQPCTVANLQRLANLALRPPTPDGFAVEEFMCQAWGETVEELYTVGMQLTDDQRVVDQDRIVVKVPVTFYGTQAAAKLIRAGRRVCLTACYDPSQVLIAANLGADYLAPYVGRMDDTGRNGAAEVSAMLEVVDGLQADTRILVASVRDVLVWKELAAEGCDSFTVAPEVVAQLFREPLTDEAAAVFQAAAWRNAR</sequence>
<dbReference type="Pfam" id="PF00923">
    <property type="entry name" value="TAL_FSA"/>
    <property type="match status" value="1"/>
</dbReference>
<reference evidence="2" key="1">
    <citation type="submission" date="2022-02" db="EMBL/GenBank/DDBJ databases">
        <authorList>
            <person name="Giguere J D."/>
        </authorList>
    </citation>
    <scope>NUCLEOTIDE SEQUENCE</scope>
    <source>
        <strain evidence="2">CCAP 1055/1</strain>
    </source>
</reference>
<accession>A0A8J9SGQ8</accession>
<organism evidence="2">
    <name type="scientific">Phaeodactylum tricornutum</name>
    <name type="common">Diatom</name>
    <dbReference type="NCBI Taxonomy" id="2850"/>
    <lineage>
        <taxon>Eukaryota</taxon>
        <taxon>Sar</taxon>
        <taxon>Stramenopiles</taxon>
        <taxon>Ochrophyta</taxon>
        <taxon>Bacillariophyta</taxon>
        <taxon>Bacillariophyceae</taxon>
        <taxon>Bacillariophycidae</taxon>
        <taxon>Naviculales</taxon>
        <taxon>Phaeodactylaceae</taxon>
        <taxon>Phaeodactylum</taxon>
    </lineage>
</organism>
<dbReference type="GO" id="GO:0006098">
    <property type="term" value="P:pentose-phosphate shunt"/>
    <property type="evidence" value="ECO:0007669"/>
    <property type="project" value="UniProtKB-UniPathway"/>
</dbReference>
<dbReference type="PANTHER" id="PTHR10683">
    <property type="entry name" value="TRANSALDOLASE"/>
    <property type="match status" value="1"/>
</dbReference>
<dbReference type="UniPathway" id="UPA00115">
    <property type="reaction ID" value="UER00414"/>
</dbReference>
<gene>
    <name evidence="2" type="ORF">PTTT1_LOCUS9817</name>
</gene>
<dbReference type="AlphaFoldDB" id="A0A8J9SGQ8"/>
<dbReference type="InterPro" id="IPR001585">
    <property type="entry name" value="TAL/FSA"/>
</dbReference>
<dbReference type="InterPro" id="IPR018225">
    <property type="entry name" value="Transaldolase_AS"/>
</dbReference>